<sequence>MFRQFLDHLPYGIGRVGRFFWLGDADFGFFQWLDFLS</sequence>
<dbReference type="EMBL" id="OX458332">
    <property type="protein sequence ID" value="CAI8763084.1"/>
    <property type="molecule type" value="Genomic_DNA"/>
</dbReference>
<evidence type="ECO:0000313" key="1">
    <source>
        <dbReference type="EMBL" id="CAI8763084.1"/>
    </source>
</evidence>
<organism evidence="1 2">
    <name type="scientific">Methylococcus capsulatus</name>
    <dbReference type="NCBI Taxonomy" id="414"/>
    <lineage>
        <taxon>Bacteria</taxon>
        <taxon>Pseudomonadati</taxon>
        <taxon>Pseudomonadota</taxon>
        <taxon>Gammaproteobacteria</taxon>
        <taxon>Methylococcales</taxon>
        <taxon>Methylococcaceae</taxon>
        <taxon>Methylococcus</taxon>
    </lineage>
</organism>
<reference evidence="1" key="1">
    <citation type="submission" date="2023-03" db="EMBL/GenBank/DDBJ databases">
        <authorList>
            <person name="Pearce D."/>
        </authorList>
    </citation>
    <scope>NUCLEOTIDE SEQUENCE</scope>
    <source>
        <strain evidence="1">Mc</strain>
    </source>
</reference>
<accession>A0AA35XU89</accession>
<proteinExistence type="predicted"/>
<gene>
    <name evidence="1" type="ORF">MCNOR_0873</name>
</gene>
<protein>
    <submittedName>
        <fullName evidence="1">Uncharacterized protein</fullName>
    </submittedName>
</protein>
<evidence type="ECO:0000313" key="2">
    <source>
        <dbReference type="Proteomes" id="UP001158598"/>
    </source>
</evidence>
<dbReference type="Proteomes" id="UP001158598">
    <property type="component" value="Chromosome"/>
</dbReference>
<dbReference type="AlphaFoldDB" id="A0AA35XU89"/>
<name>A0AA35XU89_METCP</name>